<dbReference type="PROSITE" id="PS50002">
    <property type="entry name" value="SH3"/>
    <property type="match status" value="2"/>
</dbReference>
<dbReference type="EMBL" id="JAOAOG010000329">
    <property type="protein sequence ID" value="KAJ6228147.1"/>
    <property type="molecule type" value="Genomic_DNA"/>
</dbReference>
<feature type="domain" description="PH" evidence="6">
    <location>
        <begin position="1934"/>
        <end position="2049"/>
    </location>
</feature>
<evidence type="ECO:0000256" key="1">
    <source>
        <dbReference type="ARBA" id="ARBA00022443"/>
    </source>
</evidence>
<dbReference type="PROSITE" id="PS50018">
    <property type="entry name" value="RAS_GTPASE_ACTIV_2"/>
    <property type="match status" value="1"/>
</dbReference>
<feature type="domain" description="SH3" evidence="5">
    <location>
        <begin position="1"/>
        <end position="61"/>
    </location>
</feature>
<keyword evidence="1 3" id="KW-0728">SH3 domain</keyword>
<dbReference type="SMART" id="SM00326">
    <property type="entry name" value="SH3"/>
    <property type="match status" value="4"/>
</dbReference>
<feature type="domain" description="PH" evidence="6">
    <location>
        <begin position="1183"/>
        <end position="1276"/>
    </location>
</feature>
<dbReference type="PANTHER" id="PTHR10194">
    <property type="entry name" value="RAS GTPASE-ACTIVATING PROTEINS"/>
    <property type="match status" value="1"/>
</dbReference>
<evidence type="ECO:0000256" key="4">
    <source>
        <dbReference type="SAM" id="MobiDB-lite"/>
    </source>
</evidence>
<feature type="domain" description="Ras-GAP" evidence="7">
    <location>
        <begin position="2290"/>
        <end position="2481"/>
    </location>
</feature>
<comment type="caution">
    <text evidence="8">The sequence shown here is derived from an EMBL/GenBank/DDBJ whole genome shotgun (WGS) entry which is preliminary data.</text>
</comment>
<reference evidence="8" key="1">
    <citation type="submission" date="2022-08" db="EMBL/GenBank/DDBJ databases">
        <title>Novel sulfate-reducing endosymbionts in the free-living metamonad Anaeramoeba.</title>
        <authorList>
            <person name="Jerlstrom-Hultqvist J."/>
            <person name="Cepicka I."/>
            <person name="Gallot-Lavallee L."/>
            <person name="Salas-Leiva D."/>
            <person name="Curtis B.A."/>
            <person name="Zahonova K."/>
            <person name="Pipaliya S."/>
            <person name="Dacks J."/>
            <person name="Roger A.J."/>
        </authorList>
    </citation>
    <scope>NUCLEOTIDE SEQUENCE</scope>
    <source>
        <strain evidence="8">Schooner1</strain>
    </source>
</reference>
<evidence type="ECO:0000256" key="2">
    <source>
        <dbReference type="ARBA" id="ARBA00022468"/>
    </source>
</evidence>
<dbReference type="InterPro" id="IPR011993">
    <property type="entry name" value="PH-like_dom_sf"/>
</dbReference>
<dbReference type="InterPro" id="IPR001849">
    <property type="entry name" value="PH_domain"/>
</dbReference>
<accession>A0ABQ8X651</accession>
<keyword evidence="9" id="KW-1185">Reference proteome</keyword>
<organism evidence="8 9">
    <name type="scientific">Anaeramoeba flamelloides</name>
    <dbReference type="NCBI Taxonomy" id="1746091"/>
    <lineage>
        <taxon>Eukaryota</taxon>
        <taxon>Metamonada</taxon>
        <taxon>Anaeramoebidae</taxon>
        <taxon>Anaeramoeba</taxon>
    </lineage>
</organism>
<feature type="domain" description="PH" evidence="6">
    <location>
        <begin position="131"/>
        <end position="231"/>
    </location>
</feature>
<feature type="compositionally biased region" description="Basic and acidic residues" evidence="4">
    <location>
        <begin position="1475"/>
        <end position="1494"/>
    </location>
</feature>
<dbReference type="InterPro" id="IPR001452">
    <property type="entry name" value="SH3_domain"/>
</dbReference>
<dbReference type="CDD" id="cd00821">
    <property type="entry name" value="PH"/>
    <property type="match status" value="3"/>
</dbReference>
<feature type="compositionally biased region" description="Polar residues" evidence="4">
    <location>
        <begin position="1464"/>
        <end position="1474"/>
    </location>
</feature>
<feature type="domain" description="SH3" evidence="5">
    <location>
        <begin position="689"/>
        <end position="750"/>
    </location>
</feature>
<name>A0ABQ8X651_9EUKA</name>
<dbReference type="SUPFAM" id="SSF50729">
    <property type="entry name" value="PH domain-like"/>
    <property type="match status" value="5"/>
</dbReference>
<feature type="region of interest" description="Disordered" evidence="4">
    <location>
        <begin position="1089"/>
        <end position="1120"/>
    </location>
</feature>
<feature type="domain" description="PH" evidence="6">
    <location>
        <begin position="819"/>
        <end position="913"/>
    </location>
</feature>
<evidence type="ECO:0000313" key="8">
    <source>
        <dbReference type="EMBL" id="KAJ6228147.1"/>
    </source>
</evidence>
<dbReference type="InterPro" id="IPR039360">
    <property type="entry name" value="Ras_GTPase"/>
</dbReference>
<dbReference type="Gene3D" id="2.30.29.30">
    <property type="entry name" value="Pleckstrin-homology domain (PH domain)/Phosphotyrosine-binding domain (PTB)"/>
    <property type="match status" value="5"/>
</dbReference>
<evidence type="ECO:0000313" key="9">
    <source>
        <dbReference type="Proteomes" id="UP001150062"/>
    </source>
</evidence>
<sequence>MIRVAKFNYLALDKTFLSFNAGNKIVLEEPTPEHPDWLYGTNQKTGEKGIFPKNYTTTQESYDKYYILSTQNNGKISEKFQFNSADTESNGGTIGNSNIMQSSNIWMNRNYYLENIKVYKFRGMNSIPTIPISETSFFKVCEKNGKWEKRYCILKDKIIYLYKKDQTTNNNNPTNKIDLSDLICIKKKVFQNKNLNNFCFQLIFPNKIIFLQAKDKQLMNYWMNAIKSIQLFLHLSATKCKIEDRQLLEELLNYISKKKNAIKQKKELIELTLLKSKMKETQINFLQNTLNFYENCLEDVKKWKSFLIIKLDIILKKQKSYNSKALIINDYHPIGNKSISISNNEKEQEKENVSEIEKGQVNELILKKNNIINILEIHQSGKCFGELNGKIGWVSSDHIKLIIYPYDENSEHQLNEIQFNLENNSSLLNTKKFGKLRMKKKNRLSNSFRKPLTNTKFLKEIGLYYQGYLMKKLINKNRWNKRFFLLINNHLHYYKQEDSTTPNLEIGLSNIEKIYDATIKTNQENCFEIINHKRPLILFAEERIEFTQWTEKLQLAINAKNYKKRITENDIEEHQIKINLLLAYIKKLIEKNSKKFNDLKTQKLLFEKESKYEKLKLVTNNNNNNKVNNYKINRISSNIDLNNTNNEFLQSYFFLVQNFLIIFKKLAILQRYRNKFLGILARLKFPNAVDKEIAISIESNNIGNLSKNELKFEKNQWFILLQKRDETYVQVETGNEIGFVPRNKLEVINLPTINKVFLDTKDALLNKSESNIDDNYGKNKIYLTNKNSNKSNKDLNNEKMFVTLYQQILDEEKNKKSFPIHKEGFLQMYNGKKYIQRYFRLKSWFFGIYQDKETLKPFDVIDFRNVTFYDIDSQSKNPKEFKIKTKGGLSKLFIANDQNELYSWLKLFNFCKLFQGLSALTMYSNTNNGIFNEENEKKIKNYLVLVNWIHQQIETTLKRRNELMNNINVDTKSLTGGDKLKQSPNNSQMEDLKHINSDLDLLQIWEKRVLRKVARSTINDPNDSRTRVFCLQDYEGNREFNELSFKRGEFLILIKKAFNGVIQVKRNEVIGNVKPELVKLVIPSVIRQRSNNNNNDNDNDDDNDIDNNSSSGSINNNNNIDSDNYYSDGFNKKYNNMNKSTNNIYGIDNDMQKSKNKKYKIKKRLIKLDMNSIISEQRNYLPFFLQTPVLIEKTIGSNKWKKRTLLISQWNLSIFNKNSLESEIDVRTIIYVEKCSNLIDHNFGFLVSNSKKEIRFVVDTNEILQDWLNNLEMIKNLQLILNPLEKQNYEKMKKKYYFLIYHLIHSANLNQNNLGILTKSNIKVSKERTEELNFLNLNHIILEEWLVYILSRLCRLKIIQEKDMYCYEYTIKQLIEDDRERSFCLQNYQPKSEEELKGVQNECYLIVNKMSDNNYCVYDENKQIVTVNPEYFQIVIPEKINIKVEFPKNYLNIQNDKGLSSNESDYLSNLSNSETQKKEFSEKDYSGKEKSENEMRNEMEMEKEGIEGGHFIKQKGLGNLFFNDKKEDVLFFQFFNLQKMDDQQAVHLAEQCLVLWDNTPESIFNFPIDYQNYLSLKQKSINQWSKLCGWLLFIYNNNSSKHANKVYDLRNIDSITKNLRTLIIKFHDATELKLYVHEEKLVNKWFTCFNIMKIFRDLVSKSNNNEASEVKLIKLNTVYDWINKKVAKLELNKKKHKNLLQFHTTDTIIKTTSTLYQTVENNKRQLISLYHWRKRLLINLSKLQIANFLKNENYYEFGITNKENNTMKNVNQDKTLKFQSKEWIIIVNNNINNDFILGMKTNNLNETGLIFKKDLWILTVNEINGNFNSHNQSTYSNIFSPDNKNLFNHLEKNSINNKNNIDSYSINNDNNVNNNINNINNINNNNNKHNNNNNNNNNININNNINNNNIPLDYEFKSTSNINSRLLKEIGSIPIFYEGEVWKYKPGLRSKWKKRYIRIYEFIFLIYSKNKDTEMELVKQFNLENEFEIDLIKDVKEIPSVNLLPYSSLKSNVFEIYFPNTKRNEYYMFATEEAGTKFEWMFHLQHLILFKEILQPLTIKLKEKRKENYLQLINYLSNSLNSIEKQIEEETKLFKISNENPNQYIHESTNLEKKIHLNQKILKRILPWRKKILQLLLRLQLNDYNDYQPRAYLLKKKKHIVPRTKNHEIPEEIILYPNEFVKIVKGFGNNNFIRSSSNNNNNNNNQSQIIKNGQLILINNTDFLKIIPAKPEEMFENFTQTLNNNINNQKSQKMEENILSVEGKEIFYELLSHKNFLISHTFIQMVNSSDLEILTKNYPIILERKKLNLQFLKNIIRYEIDVTLTETTLFRNNSIASKLISNYTKRVGINYLKKVIGPIVLEMSRTVGSFEIDEHKFGQGDNLRDNQERLEKYFKKLMNSILNSIQYCPLVLRDLASILCTIAQKKFPNTRYVIISGFFFLRFIGPTLVVPESYGIIDEKPTLRLRRGLILMSKLLQGAVNMTPLKESNFKYFDELISQFETNVKHFMDQLVEPVMVVQLRNKELITVISTLENKNLLMCKGNKLSLNYGQIPMKEIDPNTQIFDYEPESFDLDEQLIESALIKLFKIFKIQNYQNKFKELLKEHPTILKYIVDLIETN</sequence>
<feature type="domain" description="PH" evidence="6">
    <location>
        <begin position="462"/>
        <end position="558"/>
    </location>
</feature>
<dbReference type="InterPro" id="IPR036028">
    <property type="entry name" value="SH3-like_dom_sf"/>
</dbReference>
<dbReference type="InterPro" id="IPR001936">
    <property type="entry name" value="RasGAP_dom"/>
</dbReference>
<dbReference type="Gene3D" id="2.30.30.40">
    <property type="entry name" value="SH3 Domains"/>
    <property type="match status" value="2"/>
</dbReference>
<feature type="region of interest" description="Disordered" evidence="4">
    <location>
        <begin position="1464"/>
        <end position="1494"/>
    </location>
</feature>
<dbReference type="SMART" id="SM00323">
    <property type="entry name" value="RasGAP"/>
    <property type="match status" value="1"/>
</dbReference>
<keyword evidence="2" id="KW-0343">GTPase activation</keyword>
<protein>
    <submittedName>
        <fullName evidence="8">Ras gtpase-activating protein</fullName>
    </submittedName>
</protein>
<dbReference type="Proteomes" id="UP001150062">
    <property type="component" value="Unassembled WGS sequence"/>
</dbReference>
<dbReference type="InterPro" id="IPR008936">
    <property type="entry name" value="Rho_GTPase_activation_prot"/>
</dbReference>
<proteinExistence type="predicted"/>
<dbReference type="Pfam" id="PF00616">
    <property type="entry name" value="RasGAP"/>
    <property type="match status" value="2"/>
</dbReference>
<dbReference type="SMART" id="SM00233">
    <property type="entry name" value="PH"/>
    <property type="match status" value="5"/>
</dbReference>
<gene>
    <name evidence="8" type="ORF">M0813_08971</name>
</gene>
<dbReference type="SUPFAM" id="SSF50044">
    <property type="entry name" value="SH3-domain"/>
    <property type="match status" value="4"/>
</dbReference>
<dbReference type="Pfam" id="PF00169">
    <property type="entry name" value="PH"/>
    <property type="match status" value="4"/>
</dbReference>
<feature type="compositionally biased region" description="Low complexity" evidence="4">
    <location>
        <begin position="1106"/>
        <end position="1120"/>
    </location>
</feature>
<dbReference type="Gene3D" id="1.10.506.10">
    <property type="entry name" value="GTPase Activation - p120gap, domain 1"/>
    <property type="match status" value="1"/>
</dbReference>
<dbReference type="PROSITE" id="PS50003">
    <property type="entry name" value="PH_DOMAIN"/>
    <property type="match status" value="5"/>
</dbReference>
<evidence type="ECO:0000259" key="7">
    <source>
        <dbReference type="PROSITE" id="PS50018"/>
    </source>
</evidence>
<evidence type="ECO:0000259" key="5">
    <source>
        <dbReference type="PROSITE" id="PS50002"/>
    </source>
</evidence>
<evidence type="ECO:0000256" key="3">
    <source>
        <dbReference type="PROSITE-ProRule" id="PRU00192"/>
    </source>
</evidence>
<dbReference type="Pfam" id="PF14604">
    <property type="entry name" value="SH3_9"/>
    <property type="match status" value="1"/>
</dbReference>
<dbReference type="SUPFAM" id="SSF48350">
    <property type="entry name" value="GTPase activation domain, GAP"/>
    <property type="match status" value="1"/>
</dbReference>
<evidence type="ECO:0000259" key="6">
    <source>
        <dbReference type="PROSITE" id="PS50003"/>
    </source>
</evidence>